<dbReference type="EMBL" id="BGPR01001402">
    <property type="protein sequence ID" value="GBM53014.1"/>
    <property type="molecule type" value="Genomic_DNA"/>
</dbReference>
<keyword evidence="2" id="KW-1185">Reference proteome</keyword>
<proteinExistence type="predicted"/>
<dbReference type="Proteomes" id="UP000499080">
    <property type="component" value="Unassembled WGS sequence"/>
</dbReference>
<evidence type="ECO:0000313" key="1">
    <source>
        <dbReference type="EMBL" id="GBM53014.1"/>
    </source>
</evidence>
<gene>
    <name evidence="1" type="ORF">AVEN_265971_1</name>
</gene>
<reference evidence="1 2" key="1">
    <citation type="journal article" date="2019" name="Sci. Rep.">
        <title>Orb-weaving spider Araneus ventricosus genome elucidates the spidroin gene catalogue.</title>
        <authorList>
            <person name="Kono N."/>
            <person name="Nakamura H."/>
            <person name="Ohtoshi R."/>
            <person name="Moran D.A.P."/>
            <person name="Shinohara A."/>
            <person name="Yoshida Y."/>
            <person name="Fujiwara M."/>
            <person name="Mori M."/>
            <person name="Tomita M."/>
            <person name="Arakawa K."/>
        </authorList>
    </citation>
    <scope>NUCLEOTIDE SEQUENCE [LARGE SCALE GENOMIC DNA]</scope>
</reference>
<protein>
    <submittedName>
        <fullName evidence="1">Uncharacterized protein</fullName>
    </submittedName>
</protein>
<dbReference type="AlphaFoldDB" id="A0A4Y2GLP8"/>
<organism evidence="1 2">
    <name type="scientific">Araneus ventricosus</name>
    <name type="common">Orbweaver spider</name>
    <name type="synonym">Epeira ventricosa</name>
    <dbReference type="NCBI Taxonomy" id="182803"/>
    <lineage>
        <taxon>Eukaryota</taxon>
        <taxon>Metazoa</taxon>
        <taxon>Ecdysozoa</taxon>
        <taxon>Arthropoda</taxon>
        <taxon>Chelicerata</taxon>
        <taxon>Arachnida</taxon>
        <taxon>Araneae</taxon>
        <taxon>Araneomorphae</taxon>
        <taxon>Entelegynae</taxon>
        <taxon>Araneoidea</taxon>
        <taxon>Araneidae</taxon>
        <taxon>Araneus</taxon>
    </lineage>
</organism>
<comment type="caution">
    <text evidence="1">The sequence shown here is derived from an EMBL/GenBank/DDBJ whole genome shotgun (WGS) entry which is preliminary data.</text>
</comment>
<evidence type="ECO:0000313" key="2">
    <source>
        <dbReference type="Proteomes" id="UP000499080"/>
    </source>
</evidence>
<sequence>MFHWKEGCRLRFPLPSCWRGDCPISLGRLDIHSVNSRKRASRLRGPLRVPPEGVVIHRKSDSVRKSFLVVSVVWRHVLTGRNGALHPPLVVFFFALRRREKARDSCFRFP</sequence>
<accession>A0A4Y2GLP8</accession>
<name>A0A4Y2GLP8_ARAVE</name>